<feature type="compositionally biased region" description="Basic and acidic residues" evidence="1">
    <location>
        <begin position="579"/>
        <end position="590"/>
    </location>
</feature>
<feature type="region of interest" description="Disordered" evidence="1">
    <location>
        <begin position="1"/>
        <end position="95"/>
    </location>
</feature>
<feature type="compositionally biased region" description="Polar residues" evidence="1">
    <location>
        <begin position="592"/>
        <end position="602"/>
    </location>
</feature>
<feature type="region of interest" description="Disordered" evidence="1">
    <location>
        <begin position="217"/>
        <end position="307"/>
    </location>
</feature>
<accession>A0AAD5BT16</accession>
<keyword evidence="4" id="KW-1185">Reference proteome</keyword>
<feature type="compositionally biased region" description="Low complexity" evidence="1">
    <location>
        <begin position="1"/>
        <end position="18"/>
    </location>
</feature>
<organism evidence="3 4">
    <name type="scientific">Ambrosia artemisiifolia</name>
    <name type="common">Common ragweed</name>
    <dbReference type="NCBI Taxonomy" id="4212"/>
    <lineage>
        <taxon>Eukaryota</taxon>
        <taxon>Viridiplantae</taxon>
        <taxon>Streptophyta</taxon>
        <taxon>Embryophyta</taxon>
        <taxon>Tracheophyta</taxon>
        <taxon>Spermatophyta</taxon>
        <taxon>Magnoliopsida</taxon>
        <taxon>eudicotyledons</taxon>
        <taxon>Gunneridae</taxon>
        <taxon>Pentapetalae</taxon>
        <taxon>asterids</taxon>
        <taxon>campanulids</taxon>
        <taxon>Asterales</taxon>
        <taxon>Asteraceae</taxon>
        <taxon>Asteroideae</taxon>
        <taxon>Heliantheae alliance</taxon>
        <taxon>Heliantheae</taxon>
        <taxon>Ambrosia</taxon>
    </lineage>
</organism>
<evidence type="ECO:0000313" key="3">
    <source>
        <dbReference type="EMBL" id="KAI7727958.1"/>
    </source>
</evidence>
<feature type="region of interest" description="Disordered" evidence="1">
    <location>
        <begin position="579"/>
        <end position="619"/>
    </location>
</feature>
<sequence>MASNRSPSPLSSRNCRNSEANSTTRKSFSGNPFPRPNVIITPKSSNPYTPSNTPTATDLTKRNSIARKSINNGSMFQDGKENRKDALRSPARSVSKNFMSPTISAASKFTPSPRKKILGEKNDVTRASFEFFGKESDLNSEPLVLEQMVRKNDELNESKIVEQTVEKMVEQQEIVVQNVSVDEVNPGLTNDDTEIVKNRSYYCCSPITSSPVIAADHDQQLPPYDPKKNFLSPRPQFLRYKPNPRIEFLLNKEEKDDEYEESDVTRLEDTFNLESDSSSETEEKEQESDKEAESGDDSVDSVNGSVGDLSETVLDEKPIDSKVEKVSKPRFFTLTCFSLSFTENPPVNLPIYEDVGFSEMYHESLRYAAFAKERFDDLVENVKVWSMDLVSYLYEQRSLLIPTQKIESLQFFNLTTSEIQEEFRFNRHIGTDYIQEFEEETERLDEEEEEEEEEVVSEEIDEESDLVEVVSEEPIFEQIHDDLDEVKEKSVNLDEGFVGKSEVVTEEQPINEQIQTNIDEAESEMVQSDVEIVSNVADSSSFSTQVIATVCVAAFSIVAMAVSSVFYMKKERLNESKTAKIRVNDDKMPEESGSSESISVQKGNKKKSSNKRESLASSTSEFSMSESLGSITTFERIAMKHKDEVMLTPIRRSSRLLKNQAICS</sequence>
<gene>
    <name evidence="3" type="ORF">M8C21_002803</name>
</gene>
<dbReference type="PANTHER" id="PTHR34775">
    <property type="entry name" value="TRANSMEMBRANE PROTEIN"/>
    <property type="match status" value="1"/>
</dbReference>
<comment type="caution">
    <text evidence="3">The sequence shown here is derived from an EMBL/GenBank/DDBJ whole genome shotgun (WGS) entry which is preliminary data.</text>
</comment>
<evidence type="ECO:0000256" key="2">
    <source>
        <dbReference type="SAM" id="Phobius"/>
    </source>
</evidence>
<feature type="compositionally biased region" description="Basic and acidic residues" evidence="1">
    <location>
        <begin position="78"/>
        <end position="87"/>
    </location>
</feature>
<dbReference type="Proteomes" id="UP001206925">
    <property type="component" value="Unassembled WGS sequence"/>
</dbReference>
<feature type="compositionally biased region" description="Acidic residues" evidence="1">
    <location>
        <begin position="277"/>
        <end position="286"/>
    </location>
</feature>
<dbReference type="EMBL" id="JAMZMK010011282">
    <property type="protein sequence ID" value="KAI7727958.1"/>
    <property type="molecule type" value="Genomic_DNA"/>
</dbReference>
<keyword evidence="2" id="KW-1133">Transmembrane helix</keyword>
<proteinExistence type="predicted"/>
<name>A0AAD5BT16_AMBAR</name>
<dbReference type="PANTHER" id="PTHR34775:SF4">
    <property type="entry name" value="TRANSMEMBRANE PROTEIN"/>
    <property type="match status" value="1"/>
</dbReference>
<reference evidence="3" key="1">
    <citation type="submission" date="2022-06" db="EMBL/GenBank/DDBJ databases">
        <title>Uncovering the hologenomic basis of an extraordinary plant invasion.</title>
        <authorList>
            <person name="Bieker V.C."/>
            <person name="Martin M.D."/>
            <person name="Gilbert T."/>
            <person name="Hodgins K."/>
            <person name="Battlay P."/>
            <person name="Petersen B."/>
            <person name="Wilson J."/>
        </authorList>
    </citation>
    <scope>NUCLEOTIDE SEQUENCE</scope>
    <source>
        <strain evidence="3">AA19_3_7</strain>
        <tissue evidence="3">Leaf</tissue>
    </source>
</reference>
<evidence type="ECO:0000256" key="1">
    <source>
        <dbReference type="SAM" id="MobiDB-lite"/>
    </source>
</evidence>
<protein>
    <submittedName>
        <fullName evidence="3">Uncharacterized protein</fullName>
    </submittedName>
</protein>
<feature type="transmembrane region" description="Helical" evidence="2">
    <location>
        <begin position="546"/>
        <end position="567"/>
    </location>
</feature>
<keyword evidence="2" id="KW-0472">Membrane</keyword>
<dbReference type="AlphaFoldDB" id="A0AAD5BT16"/>
<feature type="compositionally biased region" description="Polar residues" evidence="1">
    <location>
        <begin position="42"/>
        <end position="58"/>
    </location>
</feature>
<feature type="compositionally biased region" description="Polar residues" evidence="1">
    <location>
        <begin position="19"/>
        <end position="30"/>
    </location>
</feature>
<keyword evidence="2" id="KW-0812">Transmembrane</keyword>
<feature type="region of interest" description="Disordered" evidence="1">
    <location>
        <begin position="439"/>
        <end position="459"/>
    </location>
</feature>
<evidence type="ECO:0000313" key="4">
    <source>
        <dbReference type="Proteomes" id="UP001206925"/>
    </source>
</evidence>